<evidence type="ECO:0000256" key="4">
    <source>
        <dbReference type="SAM" id="Phobius"/>
    </source>
</evidence>
<dbReference type="Proteomes" id="UP000184364">
    <property type="component" value="Unassembled WGS sequence"/>
</dbReference>
<sequence>MNTTELNNFIVILIYGSLVLLSLLELTNPLKGNKKANACFGMFLFLWSTFWLDEILSLVKGSKVDVHSLLFVQVIQFLTPIIFYFSVLFFTNPAFKFKVSDLKYAILPVIFLANILFHHFVDFYIDGVFQIVFLILILSQALFYTALSYITIRKHKKRIQLFSSNTEGINLNWLEHIIVVIFVINIIFLIYNIFYDANALNYLMNFIFLAVVYFVGCYCLRQKEIYPVEENQVQELISIEDISDDKEEVKRKLISDEELSKIKAALEDLMKIEKPYLDSELNLIKLSQILSVSTHQLSYVINTGFQKNFFQYVNEYRIEYAKILLKDSSSKLSILGIAYESGFNSKTSFNTTFKKITHQTPSEFKKISSGL</sequence>
<name>A0A1M6RYG4_9FLAO</name>
<reference evidence="7" key="1">
    <citation type="submission" date="2016-11" db="EMBL/GenBank/DDBJ databases">
        <authorList>
            <person name="Varghese N."/>
            <person name="Submissions S."/>
        </authorList>
    </citation>
    <scope>NUCLEOTIDE SEQUENCE [LARGE SCALE GENOMIC DNA]</scope>
    <source>
        <strain evidence="7">DSM 26899</strain>
    </source>
</reference>
<keyword evidence="7" id="KW-1185">Reference proteome</keyword>
<feature type="transmembrane region" description="Helical" evidence="4">
    <location>
        <begin position="173"/>
        <end position="194"/>
    </location>
</feature>
<keyword evidence="4" id="KW-1133">Transmembrane helix</keyword>
<dbReference type="PROSITE" id="PS01124">
    <property type="entry name" value="HTH_ARAC_FAMILY_2"/>
    <property type="match status" value="1"/>
</dbReference>
<feature type="transmembrane region" description="Helical" evidence="4">
    <location>
        <begin position="6"/>
        <end position="26"/>
    </location>
</feature>
<dbReference type="PANTHER" id="PTHR43280:SF29">
    <property type="entry name" value="ARAC-FAMILY TRANSCRIPTIONAL REGULATOR"/>
    <property type="match status" value="1"/>
</dbReference>
<feature type="transmembrane region" description="Helical" evidence="4">
    <location>
        <begin position="127"/>
        <end position="152"/>
    </location>
</feature>
<dbReference type="Gene3D" id="1.10.10.60">
    <property type="entry name" value="Homeodomain-like"/>
    <property type="match status" value="1"/>
</dbReference>
<feature type="transmembrane region" description="Helical" evidence="4">
    <location>
        <begin position="102"/>
        <end position="121"/>
    </location>
</feature>
<dbReference type="RefSeq" id="WP_073290763.1">
    <property type="nucleotide sequence ID" value="NZ_FRAV01000003.1"/>
</dbReference>
<evidence type="ECO:0000256" key="3">
    <source>
        <dbReference type="ARBA" id="ARBA00023163"/>
    </source>
</evidence>
<dbReference type="InterPro" id="IPR018060">
    <property type="entry name" value="HTH_AraC"/>
</dbReference>
<organism evidence="6 7">
    <name type="scientific">Chryseobacterium polytrichastri</name>
    <dbReference type="NCBI Taxonomy" id="1302687"/>
    <lineage>
        <taxon>Bacteria</taxon>
        <taxon>Pseudomonadati</taxon>
        <taxon>Bacteroidota</taxon>
        <taxon>Flavobacteriia</taxon>
        <taxon>Flavobacteriales</taxon>
        <taxon>Weeksellaceae</taxon>
        <taxon>Chryseobacterium group</taxon>
        <taxon>Chryseobacterium</taxon>
    </lineage>
</organism>
<evidence type="ECO:0000256" key="1">
    <source>
        <dbReference type="ARBA" id="ARBA00023015"/>
    </source>
</evidence>
<evidence type="ECO:0000313" key="7">
    <source>
        <dbReference type="Proteomes" id="UP000184364"/>
    </source>
</evidence>
<dbReference type="Pfam" id="PF12833">
    <property type="entry name" value="HTH_18"/>
    <property type="match status" value="1"/>
</dbReference>
<evidence type="ECO:0000259" key="5">
    <source>
        <dbReference type="PROSITE" id="PS01124"/>
    </source>
</evidence>
<evidence type="ECO:0000313" key="6">
    <source>
        <dbReference type="EMBL" id="SHK37460.1"/>
    </source>
</evidence>
<dbReference type="OrthoDB" id="9779074at2"/>
<dbReference type="InterPro" id="IPR009057">
    <property type="entry name" value="Homeodomain-like_sf"/>
</dbReference>
<protein>
    <submittedName>
        <fullName evidence="6">Helix-turn-helix domain-containing protein</fullName>
    </submittedName>
</protein>
<keyword evidence="4" id="KW-0812">Transmembrane</keyword>
<keyword evidence="2" id="KW-0238">DNA-binding</keyword>
<evidence type="ECO:0000256" key="2">
    <source>
        <dbReference type="ARBA" id="ARBA00023125"/>
    </source>
</evidence>
<accession>A0A1M6RYG4</accession>
<dbReference type="AlphaFoldDB" id="A0A1M6RYG4"/>
<dbReference type="GO" id="GO:0003700">
    <property type="term" value="F:DNA-binding transcription factor activity"/>
    <property type="evidence" value="ECO:0007669"/>
    <property type="project" value="InterPro"/>
</dbReference>
<feature type="domain" description="HTH araC/xylS-type" evidence="5">
    <location>
        <begin position="267"/>
        <end position="367"/>
    </location>
</feature>
<dbReference type="GO" id="GO:0043565">
    <property type="term" value="F:sequence-specific DNA binding"/>
    <property type="evidence" value="ECO:0007669"/>
    <property type="project" value="InterPro"/>
</dbReference>
<dbReference type="SMART" id="SM00342">
    <property type="entry name" value="HTH_ARAC"/>
    <property type="match status" value="1"/>
</dbReference>
<keyword evidence="3" id="KW-0804">Transcription</keyword>
<dbReference type="PANTHER" id="PTHR43280">
    <property type="entry name" value="ARAC-FAMILY TRANSCRIPTIONAL REGULATOR"/>
    <property type="match status" value="1"/>
</dbReference>
<dbReference type="STRING" id="1302687.SAMN05444267_1003112"/>
<feature type="transmembrane region" description="Helical" evidence="4">
    <location>
        <begin position="38"/>
        <end position="58"/>
    </location>
</feature>
<proteinExistence type="predicted"/>
<feature type="transmembrane region" description="Helical" evidence="4">
    <location>
        <begin position="200"/>
        <end position="220"/>
    </location>
</feature>
<dbReference type="EMBL" id="FRAV01000003">
    <property type="protein sequence ID" value="SHK37460.1"/>
    <property type="molecule type" value="Genomic_DNA"/>
</dbReference>
<gene>
    <name evidence="6" type="ORF">SAMN05444267_1003112</name>
</gene>
<keyword evidence="4" id="KW-0472">Membrane</keyword>
<feature type="transmembrane region" description="Helical" evidence="4">
    <location>
        <begin position="70"/>
        <end position="90"/>
    </location>
</feature>
<dbReference type="SUPFAM" id="SSF46689">
    <property type="entry name" value="Homeodomain-like"/>
    <property type="match status" value="1"/>
</dbReference>
<keyword evidence="1" id="KW-0805">Transcription regulation</keyword>